<name>A0A560CXK7_9BRAD</name>
<reference evidence="2 3" key="1">
    <citation type="submission" date="2019-06" db="EMBL/GenBank/DDBJ databases">
        <title>Genomic Encyclopedia of Type Strains, Phase IV (KMG-V): Genome sequencing to study the core and pangenomes of soil and plant-associated prokaryotes.</title>
        <authorList>
            <person name="Whitman W."/>
        </authorList>
    </citation>
    <scope>NUCLEOTIDE SEQUENCE [LARGE SCALE GENOMIC DNA]</scope>
    <source>
        <strain evidence="2 3">BR 510</strain>
    </source>
</reference>
<keyword evidence="3" id="KW-1185">Reference proteome</keyword>
<evidence type="ECO:0000313" key="3">
    <source>
        <dbReference type="Proteomes" id="UP000319949"/>
    </source>
</evidence>
<dbReference type="EMBL" id="VITK01000019">
    <property type="protein sequence ID" value="TWA89602.1"/>
    <property type="molecule type" value="Genomic_DNA"/>
</dbReference>
<evidence type="ECO:0000313" key="2">
    <source>
        <dbReference type="EMBL" id="TWA89602.1"/>
    </source>
</evidence>
<organism evidence="2 3">
    <name type="scientific">Bradyrhizobium stylosanthis</name>
    <dbReference type="NCBI Taxonomy" id="1803665"/>
    <lineage>
        <taxon>Bacteria</taxon>
        <taxon>Pseudomonadati</taxon>
        <taxon>Pseudomonadota</taxon>
        <taxon>Alphaproteobacteria</taxon>
        <taxon>Hyphomicrobiales</taxon>
        <taxon>Nitrobacteraceae</taxon>
        <taxon>Bradyrhizobium</taxon>
    </lineage>
</organism>
<protein>
    <submittedName>
        <fullName evidence="2">Uncharacterized protein</fullName>
    </submittedName>
</protein>
<dbReference type="AlphaFoldDB" id="A0A560CXK7"/>
<comment type="caution">
    <text evidence="2">The sequence shown here is derived from an EMBL/GenBank/DDBJ whole genome shotgun (WGS) entry which is preliminary data.</text>
</comment>
<keyword evidence="1" id="KW-1133">Transmembrane helix</keyword>
<gene>
    <name evidence="2" type="ORF">FBZ96_11970</name>
</gene>
<accession>A0A560CXK7</accession>
<keyword evidence="1" id="KW-0472">Membrane</keyword>
<evidence type="ECO:0000256" key="1">
    <source>
        <dbReference type="SAM" id="Phobius"/>
    </source>
</evidence>
<keyword evidence="1" id="KW-0812">Transmembrane</keyword>
<proteinExistence type="predicted"/>
<sequence length="35" mass="4214">MHWRQKRERISGTDYFVGFVLLLLALALVLHKVFR</sequence>
<dbReference type="Proteomes" id="UP000319949">
    <property type="component" value="Unassembled WGS sequence"/>
</dbReference>
<feature type="transmembrane region" description="Helical" evidence="1">
    <location>
        <begin position="12"/>
        <end position="34"/>
    </location>
</feature>